<dbReference type="Proteomes" id="UP001320706">
    <property type="component" value="Unassembled WGS sequence"/>
</dbReference>
<protein>
    <submittedName>
        <fullName evidence="1">Uncharacterized protein</fullName>
    </submittedName>
</protein>
<accession>A0ACC3SKI5</accession>
<dbReference type="EMBL" id="JAMKPW020000005">
    <property type="protein sequence ID" value="KAK8217446.1"/>
    <property type="molecule type" value="Genomic_DNA"/>
</dbReference>
<sequence>MSQLPPLANVLFSFPLVKYSHATGVRENGNIPWTHDHRQGLHVVLERAGVSQQLVEAATTIRQASEKAGTTMPIEHLPIFAITKLASLAIRYRLPDGQVGRHIVPSYDFDSNRIPGAKNPSQAAGRIRLSGTGKGACRHGLDLSRYRQTEDSAPGDNPTPGSSAPVPHYNDPNRATASSSHPQSRPGSSQLHRSQTAPYASFEGGDEDPSMPPPPSRSSLLGEDYRTTSQEPNIKLPSASQIPSPKKLEDLFPPRRHLPFSRPPSSTVPGEERSSRPPSSARDLPPLRTPTLVSDARPVDQSDPGVDHSTPGPFLDPPTASDTGSTYPSSLPGPANSTMSAKITSPKGRLRFSPPRSSHAYASVHASPRSSLGHTMRHEPDHVAAQATPPTSVHHDHDTAGQSSAQGAPRYSTLPTPLQVPVRHDRASRMHSFMDADYEMVDEQGSFLAKPTLRPTSAGKASLARYAAQTEQERQAALNDFICDSLQNDDFRQLCVDVESCWRRFVYDV</sequence>
<evidence type="ECO:0000313" key="2">
    <source>
        <dbReference type="Proteomes" id="UP001320706"/>
    </source>
</evidence>
<keyword evidence="2" id="KW-1185">Reference proteome</keyword>
<reference evidence="1" key="1">
    <citation type="submission" date="2024-02" db="EMBL/GenBank/DDBJ databases">
        <title>Metagenome Assembled Genome of Zalaria obscura JY119.</title>
        <authorList>
            <person name="Vighnesh L."/>
            <person name="Jagadeeshwari U."/>
            <person name="Venkata Ramana C."/>
            <person name="Sasikala C."/>
        </authorList>
    </citation>
    <scope>NUCLEOTIDE SEQUENCE</scope>
    <source>
        <strain evidence="1">JY119</strain>
    </source>
</reference>
<organism evidence="1 2">
    <name type="scientific">Zalaria obscura</name>
    <dbReference type="NCBI Taxonomy" id="2024903"/>
    <lineage>
        <taxon>Eukaryota</taxon>
        <taxon>Fungi</taxon>
        <taxon>Dikarya</taxon>
        <taxon>Ascomycota</taxon>
        <taxon>Pezizomycotina</taxon>
        <taxon>Dothideomycetes</taxon>
        <taxon>Dothideomycetidae</taxon>
        <taxon>Dothideales</taxon>
        <taxon>Zalariaceae</taxon>
        <taxon>Zalaria</taxon>
    </lineage>
</organism>
<comment type="caution">
    <text evidence="1">The sequence shown here is derived from an EMBL/GenBank/DDBJ whole genome shotgun (WGS) entry which is preliminary data.</text>
</comment>
<proteinExistence type="predicted"/>
<name>A0ACC3SKI5_9PEZI</name>
<gene>
    <name evidence="1" type="ORF">M8818_001202</name>
</gene>
<evidence type="ECO:0000313" key="1">
    <source>
        <dbReference type="EMBL" id="KAK8217446.1"/>
    </source>
</evidence>